<dbReference type="OrthoDB" id="5298551at2"/>
<dbReference type="GO" id="GO:0006508">
    <property type="term" value="P:proteolysis"/>
    <property type="evidence" value="ECO:0007669"/>
    <property type="project" value="UniProtKB-KW"/>
</dbReference>
<dbReference type="GO" id="GO:0008270">
    <property type="term" value="F:zinc ion binding"/>
    <property type="evidence" value="ECO:0007669"/>
    <property type="project" value="InterPro"/>
</dbReference>
<dbReference type="GO" id="GO:0031012">
    <property type="term" value="C:extracellular matrix"/>
    <property type="evidence" value="ECO:0007669"/>
    <property type="project" value="InterPro"/>
</dbReference>
<protein>
    <submittedName>
        <fullName evidence="6">Uncharacterized protein</fullName>
    </submittedName>
</protein>
<evidence type="ECO:0000313" key="7">
    <source>
        <dbReference type="Proteomes" id="UP000235584"/>
    </source>
</evidence>
<dbReference type="RefSeq" id="WP_102243939.1">
    <property type="nucleotide sequence ID" value="NZ_CP025704.1"/>
</dbReference>
<evidence type="ECO:0000256" key="5">
    <source>
        <dbReference type="ARBA" id="ARBA00023049"/>
    </source>
</evidence>
<keyword evidence="5" id="KW-0482">Metalloprotease</keyword>
<name>A0A2K9NT25_BACTC</name>
<evidence type="ECO:0000256" key="2">
    <source>
        <dbReference type="ARBA" id="ARBA00022723"/>
    </source>
</evidence>
<accession>A0A2K9NT25</accession>
<keyword evidence="1" id="KW-0645">Protease</keyword>
<keyword evidence="4" id="KW-0862">Zinc</keyword>
<dbReference type="GO" id="GO:0030198">
    <property type="term" value="P:extracellular matrix organization"/>
    <property type="evidence" value="ECO:0007669"/>
    <property type="project" value="TreeGrafter"/>
</dbReference>
<dbReference type="EMBL" id="CP025704">
    <property type="protein sequence ID" value="AUN98648.1"/>
    <property type="molecule type" value="Genomic_DNA"/>
</dbReference>
<evidence type="ECO:0000256" key="3">
    <source>
        <dbReference type="ARBA" id="ARBA00022801"/>
    </source>
</evidence>
<organism evidence="6 7">
    <name type="scientific">Bacteriovorax stolpii</name>
    <name type="common">Bdellovibrio stolpii</name>
    <dbReference type="NCBI Taxonomy" id="960"/>
    <lineage>
        <taxon>Bacteria</taxon>
        <taxon>Pseudomonadati</taxon>
        <taxon>Bdellovibrionota</taxon>
        <taxon>Bacteriovoracia</taxon>
        <taxon>Bacteriovoracales</taxon>
        <taxon>Bacteriovoracaceae</taxon>
        <taxon>Bacteriovorax</taxon>
    </lineage>
</organism>
<gene>
    <name evidence="6" type="ORF">C0V70_11150</name>
</gene>
<dbReference type="PROSITE" id="PS51257">
    <property type="entry name" value="PROKAR_LIPOPROTEIN"/>
    <property type="match status" value="1"/>
</dbReference>
<dbReference type="Proteomes" id="UP000235584">
    <property type="component" value="Chromosome"/>
</dbReference>
<keyword evidence="3" id="KW-0378">Hydrolase</keyword>
<dbReference type="PANTHER" id="PTHR10201:SF323">
    <property type="entry name" value="MATRIX METALLOPROTEINASE-21"/>
    <property type="match status" value="1"/>
</dbReference>
<dbReference type="GO" id="GO:0004222">
    <property type="term" value="F:metalloendopeptidase activity"/>
    <property type="evidence" value="ECO:0007669"/>
    <property type="project" value="InterPro"/>
</dbReference>
<evidence type="ECO:0000313" key="6">
    <source>
        <dbReference type="EMBL" id="AUN98648.1"/>
    </source>
</evidence>
<keyword evidence="2" id="KW-0479">Metal-binding</keyword>
<dbReference type="AlphaFoldDB" id="A0A2K9NT25"/>
<dbReference type="Gene3D" id="3.40.390.10">
    <property type="entry name" value="Collagenase (Catalytic Domain)"/>
    <property type="match status" value="1"/>
</dbReference>
<dbReference type="KEGG" id="bsto:C0V70_11150"/>
<dbReference type="Pfam" id="PF00413">
    <property type="entry name" value="Peptidase_M10"/>
    <property type="match status" value="1"/>
</dbReference>
<dbReference type="SUPFAM" id="SSF55486">
    <property type="entry name" value="Metalloproteases ('zincins'), catalytic domain"/>
    <property type="match status" value="1"/>
</dbReference>
<sequence length="290" mass="31875">MRNLLFLSLFTLLFAACKKQTTTSQSALGSSGSACLIGKWSDSSLPLTLKMSSDFSGDITAGMMVGGLNPLEQMAKVWNDAVGGSKTLITVPFPVTNNSGYSTTSAFRDSEIGIYKSPQWFSNVQTNVIAITQYYGIVTSSAGLGQYVQLTHADIIVNYRDYASDLVMANAIYQVDMDLPTVVLHEMGHLLGLCHESTKPSIMAPYYSTTQRTVQNFDRTRIQDIYINNYISGLGANTNAISVPEGTEVKGMIELHKDGTCAHYENGKKVYEHHLDLSRKPDIAMFKKHK</sequence>
<dbReference type="PANTHER" id="PTHR10201">
    <property type="entry name" value="MATRIX METALLOPROTEINASE"/>
    <property type="match status" value="1"/>
</dbReference>
<proteinExistence type="predicted"/>
<keyword evidence="7" id="KW-1185">Reference proteome</keyword>
<evidence type="ECO:0000256" key="4">
    <source>
        <dbReference type="ARBA" id="ARBA00022833"/>
    </source>
</evidence>
<dbReference type="GO" id="GO:0030574">
    <property type="term" value="P:collagen catabolic process"/>
    <property type="evidence" value="ECO:0007669"/>
    <property type="project" value="TreeGrafter"/>
</dbReference>
<dbReference type="InterPro" id="IPR024079">
    <property type="entry name" value="MetalloPept_cat_dom_sf"/>
</dbReference>
<dbReference type="InterPro" id="IPR001818">
    <property type="entry name" value="Pept_M10_metallopeptidase"/>
</dbReference>
<reference evidence="6 7" key="1">
    <citation type="submission" date="2018-01" db="EMBL/GenBank/DDBJ databases">
        <title>Complete genome sequence of Bacteriovorax stolpii DSM12778.</title>
        <authorList>
            <person name="Tang B."/>
            <person name="Chang J."/>
        </authorList>
    </citation>
    <scope>NUCLEOTIDE SEQUENCE [LARGE SCALE GENOMIC DNA]</scope>
    <source>
        <strain evidence="6 7">DSM 12778</strain>
    </source>
</reference>
<evidence type="ECO:0000256" key="1">
    <source>
        <dbReference type="ARBA" id="ARBA00022670"/>
    </source>
</evidence>